<evidence type="ECO:0000313" key="12">
    <source>
        <dbReference type="EMBL" id="RJR27388.1"/>
    </source>
</evidence>
<dbReference type="InterPro" id="IPR036389">
    <property type="entry name" value="RNase_III_sf"/>
</dbReference>
<protein>
    <recommendedName>
        <fullName evidence="9">Ribonuclease 3</fullName>
        <ecNumber evidence="9">3.1.26.3</ecNumber>
    </recommendedName>
    <alternativeName>
        <fullName evidence="9">Ribonuclease III</fullName>
        <shortName evidence="9">RNase III</shortName>
    </alternativeName>
</protein>
<dbReference type="Pfam" id="PF14622">
    <property type="entry name" value="Ribonucleas_3_3"/>
    <property type="match status" value="1"/>
</dbReference>
<keyword evidence="3 9" id="KW-0698">rRNA processing</keyword>
<dbReference type="EMBL" id="QZJF01000012">
    <property type="protein sequence ID" value="RJR27388.1"/>
    <property type="molecule type" value="Genomic_DNA"/>
</dbReference>
<dbReference type="Proteomes" id="UP000265540">
    <property type="component" value="Unassembled WGS sequence"/>
</dbReference>
<evidence type="ECO:0000259" key="10">
    <source>
        <dbReference type="PROSITE" id="PS50137"/>
    </source>
</evidence>
<gene>
    <name evidence="9 12" type="primary">rnc</name>
    <name evidence="12" type="ORF">C4561_02450</name>
</gene>
<evidence type="ECO:0000256" key="3">
    <source>
        <dbReference type="ARBA" id="ARBA00022552"/>
    </source>
</evidence>
<dbReference type="Pfam" id="PF00035">
    <property type="entry name" value="dsrm"/>
    <property type="match status" value="1"/>
</dbReference>
<dbReference type="GO" id="GO:0008033">
    <property type="term" value="P:tRNA processing"/>
    <property type="evidence" value="ECO:0007669"/>
    <property type="project" value="UniProtKB-KW"/>
</dbReference>
<dbReference type="GO" id="GO:0010468">
    <property type="term" value="P:regulation of gene expression"/>
    <property type="evidence" value="ECO:0007669"/>
    <property type="project" value="TreeGrafter"/>
</dbReference>
<feature type="domain" description="RNase III" evidence="11">
    <location>
        <begin position="5"/>
        <end position="134"/>
    </location>
</feature>
<sequence>MTFDFQLLQKKLNTKLNNEALFRLAFTHRSYLNEHPDFEQVSNERLEFLGDAVLQLLSSEFLYEKYPNSPEGILTNYRSAIVCTPSIAAEAKRLGYGEFLLLSNGEESTGGREREYILANTFEAVLGALYLDKDLDFCKDFVIKELLYKVTEIVENEDYKDAKSKFQEIAQEKMGITPVYQVLESWGPDHEKNFKVGVFLGEKLWGEGTGRSKQKAEQQAALQAFAKLSSN</sequence>
<dbReference type="EC" id="3.1.26.3" evidence="9"/>
<reference evidence="12 13" key="1">
    <citation type="journal article" date="2017" name="ISME J.">
        <title>Energy and carbon metabolisms in a deep terrestrial subsurface fluid microbial community.</title>
        <authorList>
            <person name="Momper L."/>
            <person name="Jungbluth S.P."/>
            <person name="Lee M.D."/>
            <person name="Amend J.P."/>
        </authorList>
    </citation>
    <scope>NUCLEOTIDE SEQUENCE [LARGE SCALE GENOMIC DNA]</scope>
    <source>
        <strain evidence="12">SURF_46</strain>
    </source>
</reference>
<dbReference type="PROSITE" id="PS00517">
    <property type="entry name" value="RNASE_3_1"/>
    <property type="match status" value="1"/>
</dbReference>
<keyword evidence="9" id="KW-0963">Cytoplasm</keyword>
<proteinExistence type="inferred from homology"/>
<keyword evidence="9" id="KW-0699">rRNA-binding</keyword>
<keyword evidence="9" id="KW-0460">Magnesium</keyword>
<comment type="similarity">
    <text evidence="2">Belongs to the ribonuclease III family.</text>
</comment>
<evidence type="ECO:0000256" key="2">
    <source>
        <dbReference type="ARBA" id="ARBA00010183"/>
    </source>
</evidence>
<dbReference type="GO" id="GO:0046872">
    <property type="term" value="F:metal ion binding"/>
    <property type="evidence" value="ECO:0007669"/>
    <property type="project" value="UniProtKB-KW"/>
</dbReference>
<dbReference type="PROSITE" id="PS50137">
    <property type="entry name" value="DS_RBD"/>
    <property type="match status" value="1"/>
</dbReference>
<dbReference type="GO" id="GO:0005737">
    <property type="term" value="C:cytoplasm"/>
    <property type="evidence" value="ECO:0007669"/>
    <property type="project" value="UniProtKB-SubCell"/>
</dbReference>
<feature type="active site" evidence="9">
    <location>
        <position position="51"/>
    </location>
</feature>
<comment type="catalytic activity">
    <reaction evidence="1 9">
        <text>Endonucleolytic cleavage to 5'-phosphomonoester.</text>
        <dbReference type="EC" id="3.1.26.3"/>
    </reaction>
</comment>
<keyword evidence="5 9" id="KW-0540">Nuclease</keyword>
<evidence type="ECO:0000256" key="8">
    <source>
        <dbReference type="ARBA" id="ARBA00022884"/>
    </source>
</evidence>
<keyword evidence="7 9" id="KW-0378">Hydrolase</keyword>
<dbReference type="GO" id="GO:0006397">
    <property type="term" value="P:mRNA processing"/>
    <property type="evidence" value="ECO:0007669"/>
    <property type="project" value="UniProtKB-UniRule"/>
</dbReference>
<dbReference type="CDD" id="cd00593">
    <property type="entry name" value="RIBOc"/>
    <property type="match status" value="1"/>
</dbReference>
<dbReference type="GO" id="GO:0019843">
    <property type="term" value="F:rRNA binding"/>
    <property type="evidence" value="ECO:0007669"/>
    <property type="project" value="UniProtKB-KW"/>
</dbReference>
<evidence type="ECO:0000256" key="6">
    <source>
        <dbReference type="ARBA" id="ARBA00022759"/>
    </source>
</evidence>
<keyword evidence="4 9" id="KW-0507">mRNA processing</keyword>
<dbReference type="HAMAP" id="MF_00104">
    <property type="entry name" value="RNase_III"/>
    <property type="match status" value="1"/>
</dbReference>
<evidence type="ECO:0000256" key="5">
    <source>
        <dbReference type="ARBA" id="ARBA00022722"/>
    </source>
</evidence>
<dbReference type="Gene3D" id="1.10.1520.10">
    <property type="entry name" value="Ribonuclease III domain"/>
    <property type="match status" value="1"/>
</dbReference>
<evidence type="ECO:0000256" key="7">
    <source>
        <dbReference type="ARBA" id="ARBA00022801"/>
    </source>
</evidence>
<keyword evidence="9" id="KW-0479">Metal-binding</keyword>
<dbReference type="GO" id="GO:0004525">
    <property type="term" value="F:ribonuclease III activity"/>
    <property type="evidence" value="ECO:0007669"/>
    <property type="project" value="UniProtKB-UniRule"/>
</dbReference>
<dbReference type="Gene3D" id="3.30.160.20">
    <property type="match status" value="1"/>
</dbReference>
<accession>A0A3A4ZEB1</accession>
<organism evidence="12 13">
    <name type="scientific">candidate division WWE3 bacterium</name>
    <dbReference type="NCBI Taxonomy" id="2053526"/>
    <lineage>
        <taxon>Bacteria</taxon>
        <taxon>Katanobacteria</taxon>
    </lineage>
</organism>
<dbReference type="InterPro" id="IPR000999">
    <property type="entry name" value="RNase_III_dom"/>
</dbReference>
<feature type="domain" description="DRBM" evidence="10">
    <location>
        <begin position="161"/>
        <end position="230"/>
    </location>
</feature>
<dbReference type="PANTHER" id="PTHR11207:SF0">
    <property type="entry name" value="RIBONUCLEASE 3"/>
    <property type="match status" value="1"/>
</dbReference>
<evidence type="ECO:0000256" key="4">
    <source>
        <dbReference type="ARBA" id="ARBA00022664"/>
    </source>
</evidence>
<dbReference type="AlphaFoldDB" id="A0A3A4ZEB1"/>
<feature type="binding site" evidence="9">
    <location>
        <position position="123"/>
    </location>
    <ligand>
        <name>Mg(2+)</name>
        <dbReference type="ChEBI" id="CHEBI:18420"/>
    </ligand>
</feature>
<dbReference type="FunFam" id="1.10.1520.10:FF:000001">
    <property type="entry name" value="Ribonuclease 3"/>
    <property type="match status" value="1"/>
</dbReference>
<dbReference type="InterPro" id="IPR014720">
    <property type="entry name" value="dsRBD_dom"/>
</dbReference>
<dbReference type="GO" id="GO:0006364">
    <property type="term" value="P:rRNA processing"/>
    <property type="evidence" value="ECO:0007669"/>
    <property type="project" value="UniProtKB-UniRule"/>
</dbReference>
<dbReference type="GO" id="GO:0003725">
    <property type="term" value="F:double-stranded RNA binding"/>
    <property type="evidence" value="ECO:0007669"/>
    <property type="project" value="TreeGrafter"/>
</dbReference>
<keyword evidence="6 9" id="KW-0255">Endonuclease</keyword>
<dbReference type="PANTHER" id="PTHR11207">
    <property type="entry name" value="RIBONUCLEASE III"/>
    <property type="match status" value="1"/>
</dbReference>
<comment type="caution">
    <text evidence="12">The sequence shown here is derived from an EMBL/GenBank/DDBJ whole genome shotgun (WGS) entry which is preliminary data.</text>
</comment>
<feature type="binding site" evidence="9">
    <location>
        <position position="47"/>
    </location>
    <ligand>
        <name>Mg(2+)</name>
        <dbReference type="ChEBI" id="CHEBI:18420"/>
    </ligand>
</feature>
<comment type="subunit">
    <text evidence="9">Homodimer.</text>
</comment>
<dbReference type="SUPFAM" id="SSF69065">
    <property type="entry name" value="RNase III domain-like"/>
    <property type="match status" value="1"/>
</dbReference>
<comment type="cofactor">
    <cofactor evidence="9">
        <name>Mg(2+)</name>
        <dbReference type="ChEBI" id="CHEBI:18420"/>
    </cofactor>
</comment>
<evidence type="ECO:0000256" key="1">
    <source>
        <dbReference type="ARBA" id="ARBA00000109"/>
    </source>
</evidence>
<dbReference type="InterPro" id="IPR011907">
    <property type="entry name" value="RNase_III"/>
</dbReference>
<evidence type="ECO:0000259" key="11">
    <source>
        <dbReference type="PROSITE" id="PS50142"/>
    </source>
</evidence>
<comment type="subcellular location">
    <subcellularLocation>
        <location evidence="9">Cytoplasm</location>
    </subcellularLocation>
</comment>
<dbReference type="SUPFAM" id="SSF54768">
    <property type="entry name" value="dsRNA-binding domain-like"/>
    <property type="match status" value="1"/>
</dbReference>
<evidence type="ECO:0000313" key="13">
    <source>
        <dbReference type="Proteomes" id="UP000265540"/>
    </source>
</evidence>
<dbReference type="SMART" id="SM00358">
    <property type="entry name" value="DSRM"/>
    <property type="match status" value="1"/>
</dbReference>
<dbReference type="NCBIfam" id="TIGR02191">
    <property type="entry name" value="RNaseIII"/>
    <property type="match status" value="1"/>
</dbReference>
<comment type="function">
    <text evidence="9">Digests double-stranded RNA. Involved in the processing of primary rRNA transcript to yield the immediate precursors to the large and small rRNAs (23S and 16S). Processes some mRNAs, and tRNAs when they are encoded in the rRNA operon. Processes pre-crRNA and tracrRNA of type II CRISPR loci if present in the organism.</text>
</comment>
<dbReference type="PROSITE" id="PS50142">
    <property type="entry name" value="RNASE_3_2"/>
    <property type="match status" value="1"/>
</dbReference>
<keyword evidence="9" id="KW-0819">tRNA processing</keyword>
<keyword evidence="8 9" id="KW-0694">RNA-binding</keyword>
<feature type="binding site" evidence="9">
    <location>
        <position position="120"/>
    </location>
    <ligand>
        <name>Mg(2+)</name>
        <dbReference type="ChEBI" id="CHEBI:18420"/>
    </ligand>
</feature>
<evidence type="ECO:0000256" key="9">
    <source>
        <dbReference type="HAMAP-Rule" id="MF_00104"/>
    </source>
</evidence>
<feature type="active site" evidence="9">
    <location>
        <position position="123"/>
    </location>
</feature>
<dbReference type="CDD" id="cd10845">
    <property type="entry name" value="DSRM_RNAse_III_family"/>
    <property type="match status" value="1"/>
</dbReference>
<name>A0A3A4ZEB1_UNCKA</name>
<dbReference type="SMART" id="SM00535">
    <property type="entry name" value="RIBOc"/>
    <property type="match status" value="1"/>
</dbReference>